<proteinExistence type="predicted"/>
<dbReference type="EMBL" id="CP030118">
    <property type="protein sequence ID" value="QDL12235.1"/>
    <property type="molecule type" value="Genomic_DNA"/>
</dbReference>
<dbReference type="KEGG" id="bsen:DP114_13575"/>
<protein>
    <submittedName>
        <fullName evidence="1">Sigma-70 family RNA polymerase sigma factor</fullName>
    </submittedName>
</protein>
<sequence length="221" mass="25599">MDELEVQILQLVKQTCQHPRGSIERQKGLHKLFLLIQKTGKLLRGTGVPDAEEALQKTWLYFCCNLCEACTAKNPYNSEKGSVITWLNGYLKFRLEDHRRVGSNNRIHPIQDQNGEELDPVNLIPARSQAPPILQEIQEWLKQEGNNLRRIHIKDRPDINCLVLIERRLPPETPWEDLSQEFGKSIPTLSGFYQRQCFPRLLNFGNSQGYFDGEGYFHIES</sequence>
<organism evidence="1 2">
    <name type="scientific">Brasilonema sennae CENA114</name>
    <dbReference type="NCBI Taxonomy" id="415709"/>
    <lineage>
        <taxon>Bacteria</taxon>
        <taxon>Bacillati</taxon>
        <taxon>Cyanobacteriota</taxon>
        <taxon>Cyanophyceae</taxon>
        <taxon>Nostocales</taxon>
        <taxon>Scytonemataceae</taxon>
        <taxon>Brasilonema</taxon>
        <taxon>Bromeliae group (in: Brasilonema)</taxon>
    </lineage>
</organism>
<dbReference type="AlphaFoldDB" id="A0A856MLF6"/>
<gene>
    <name evidence="1" type="ORF">DP114_13575</name>
</gene>
<accession>A0A856MLF6</accession>
<evidence type="ECO:0000313" key="1">
    <source>
        <dbReference type="EMBL" id="QDL12235.1"/>
    </source>
</evidence>
<dbReference type="Proteomes" id="UP000503129">
    <property type="component" value="Chromosome"/>
</dbReference>
<reference evidence="1 2" key="1">
    <citation type="submission" date="2018-06" db="EMBL/GenBank/DDBJ databases">
        <title>Comparative genomics of Brasilonema spp. strains.</title>
        <authorList>
            <person name="Alvarenga D.O."/>
            <person name="Fiore M.F."/>
            <person name="Varani A.M."/>
        </authorList>
    </citation>
    <scope>NUCLEOTIDE SEQUENCE [LARGE SCALE GENOMIC DNA]</scope>
    <source>
        <strain evidence="1 2">CENA114</strain>
    </source>
</reference>
<name>A0A856MLF6_9CYAN</name>
<evidence type="ECO:0000313" key="2">
    <source>
        <dbReference type="Proteomes" id="UP000503129"/>
    </source>
</evidence>
<keyword evidence="2" id="KW-1185">Reference proteome</keyword>